<organism evidence="3 4">
    <name type="scientific">Aspergillus tanneri</name>
    <dbReference type="NCBI Taxonomy" id="1220188"/>
    <lineage>
        <taxon>Eukaryota</taxon>
        <taxon>Fungi</taxon>
        <taxon>Dikarya</taxon>
        <taxon>Ascomycota</taxon>
        <taxon>Pezizomycotina</taxon>
        <taxon>Eurotiomycetes</taxon>
        <taxon>Eurotiomycetidae</taxon>
        <taxon>Eurotiales</taxon>
        <taxon>Aspergillaceae</taxon>
        <taxon>Aspergillus</taxon>
        <taxon>Aspergillus subgen. Circumdati</taxon>
    </lineage>
</organism>
<dbReference type="AlphaFoldDB" id="A0A4S3JQU4"/>
<dbReference type="Gene3D" id="3.40.50.300">
    <property type="entry name" value="P-loop containing nucleotide triphosphate hydrolases"/>
    <property type="match status" value="1"/>
</dbReference>
<sequence>MLRKSRVVVLDEATSSVDLETDALMQRLIRTAFASCTVIAVVHRLHTILDFDKVVVIENGRIVECGKPNELLNNNASDISPHVIA</sequence>
<evidence type="ECO:0000313" key="4">
    <source>
        <dbReference type="Proteomes" id="UP000308092"/>
    </source>
</evidence>
<dbReference type="VEuPathDB" id="FungiDB:EYZ11_004649"/>
<keyword evidence="1" id="KW-0547">Nucleotide-binding</keyword>
<dbReference type="GO" id="GO:0042626">
    <property type="term" value="F:ATPase-coupled transmembrane transporter activity"/>
    <property type="evidence" value="ECO:0007669"/>
    <property type="project" value="TreeGrafter"/>
</dbReference>
<name>A0A4S3JQU4_9EURO</name>
<evidence type="ECO:0000256" key="2">
    <source>
        <dbReference type="ARBA" id="ARBA00022840"/>
    </source>
</evidence>
<evidence type="ECO:0000256" key="1">
    <source>
        <dbReference type="ARBA" id="ARBA00022741"/>
    </source>
</evidence>
<keyword evidence="4" id="KW-1185">Reference proteome</keyword>
<dbReference type="SUPFAM" id="SSF52540">
    <property type="entry name" value="P-loop containing nucleoside triphosphate hydrolases"/>
    <property type="match status" value="1"/>
</dbReference>
<proteinExistence type="predicted"/>
<reference evidence="3 4" key="1">
    <citation type="submission" date="2019-03" db="EMBL/GenBank/DDBJ databases">
        <title>The genome sequence of a newly discovered highly antifungal drug resistant Aspergillus species, Aspergillus tanneri NIH 1004.</title>
        <authorList>
            <person name="Mounaud S."/>
            <person name="Singh I."/>
            <person name="Joardar V."/>
            <person name="Pakala S."/>
            <person name="Pakala S."/>
            <person name="Venepally P."/>
            <person name="Hoover J."/>
            <person name="Nierman W."/>
            <person name="Chung J."/>
            <person name="Losada L."/>
        </authorList>
    </citation>
    <scope>NUCLEOTIDE SEQUENCE [LARGE SCALE GENOMIC DNA]</scope>
    <source>
        <strain evidence="3 4">NIH1004</strain>
    </source>
</reference>
<dbReference type="Proteomes" id="UP000308092">
    <property type="component" value="Unassembled WGS sequence"/>
</dbReference>
<gene>
    <name evidence="3" type="ORF">EYZ11_004649</name>
</gene>
<dbReference type="STRING" id="1220188.A0A4S3JQU4"/>
<protein>
    <recommendedName>
        <fullName evidence="5">ABC transporter domain-containing protein</fullName>
    </recommendedName>
</protein>
<evidence type="ECO:0000313" key="3">
    <source>
        <dbReference type="EMBL" id="THC95871.1"/>
    </source>
</evidence>
<dbReference type="GO" id="GO:0016020">
    <property type="term" value="C:membrane"/>
    <property type="evidence" value="ECO:0007669"/>
    <property type="project" value="TreeGrafter"/>
</dbReference>
<dbReference type="GO" id="GO:0005524">
    <property type="term" value="F:ATP binding"/>
    <property type="evidence" value="ECO:0007669"/>
    <property type="project" value="UniProtKB-KW"/>
</dbReference>
<dbReference type="EMBL" id="SOSA01000138">
    <property type="protein sequence ID" value="THC95871.1"/>
    <property type="molecule type" value="Genomic_DNA"/>
</dbReference>
<dbReference type="PANTHER" id="PTHR24223">
    <property type="entry name" value="ATP-BINDING CASSETTE SUB-FAMILY C"/>
    <property type="match status" value="1"/>
</dbReference>
<dbReference type="InterPro" id="IPR050173">
    <property type="entry name" value="ABC_transporter_C-like"/>
</dbReference>
<keyword evidence="2" id="KW-0067">ATP-binding</keyword>
<dbReference type="PANTHER" id="PTHR24223:SF399">
    <property type="entry name" value="ABC TRANSPORTER ATNG"/>
    <property type="match status" value="1"/>
</dbReference>
<accession>A0A4S3JQU4</accession>
<comment type="caution">
    <text evidence="3">The sequence shown here is derived from an EMBL/GenBank/DDBJ whole genome shotgun (WGS) entry which is preliminary data.</text>
</comment>
<evidence type="ECO:0008006" key="5">
    <source>
        <dbReference type="Google" id="ProtNLM"/>
    </source>
</evidence>
<dbReference type="InterPro" id="IPR027417">
    <property type="entry name" value="P-loop_NTPase"/>
</dbReference>